<feature type="region of interest" description="Disordered" evidence="3">
    <location>
        <begin position="72"/>
        <end position="98"/>
    </location>
</feature>
<dbReference type="SUPFAM" id="SSF56601">
    <property type="entry name" value="beta-lactamase/transpeptidase-like"/>
    <property type="match status" value="1"/>
</dbReference>
<evidence type="ECO:0000256" key="3">
    <source>
        <dbReference type="SAM" id="MobiDB-lite"/>
    </source>
</evidence>
<dbReference type="InterPro" id="IPR000667">
    <property type="entry name" value="Peptidase_S13"/>
</dbReference>
<dbReference type="GO" id="GO:0009002">
    <property type="term" value="F:serine-type D-Ala-D-Ala carboxypeptidase activity"/>
    <property type="evidence" value="ECO:0007669"/>
    <property type="project" value="UniProtKB-EC"/>
</dbReference>
<keyword evidence="5" id="KW-0645">Protease</keyword>
<evidence type="ECO:0000313" key="6">
    <source>
        <dbReference type="Proteomes" id="UP001649473"/>
    </source>
</evidence>
<dbReference type="Gene3D" id="3.40.710.10">
    <property type="entry name" value="DD-peptidase/beta-lactamase superfamily"/>
    <property type="match status" value="2"/>
</dbReference>
<evidence type="ECO:0000313" key="5">
    <source>
        <dbReference type="EMBL" id="UKF26025.1"/>
    </source>
</evidence>
<dbReference type="PRINTS" id="PR00922">
    <property type="entry name" value="DADACBPTASE3"/>
</dbReference>
<feature type="compositionally biased region" description="Pro residues" evidence="3">
    <location>
        <begin position="80"/>
        <end position="95"/>
    </location>
</feature>
<feature type="compositionally biased region" description="Basic and acidic residues" evidence="3">
    <location>
        <begin position="7"/>
        <end position="33"/>
    </location>
</feature>
<evidence type="ECO:0000256" key="2">
    <source>
        <dbReference type="ARBA" id="ARBA00022801"/>
    </source>
</evidence>
<dbReference type="EMBL" id="CP083439">
    <property type="protein sequence ID" value="UKF26025.1"/>
    <property type="molecule type" value="Genomic_DNA"/>
</dbReference>
<protein>
    <submittedName>
        <fullName evidence="5">D-alanyl-D-alanine carboxypeptidase/D-alanyl-D-alanine-endopeptidase</fullName>
        <ecNumber evidence="5">3.4.16.4</ecNumber>
    </submittedName>
</protein>
<gene>
    <name evidence="5" type="primary">dacB</name>
    <name evidence="5" type="ORF">KYT88_04820</name>
</gene>
<evidence type="ECO:0000256" key="1">
    <source>
        <dbReference type="ARBA" id="ARBA00006096"/>
    </source>
</evidence>
<dbReference type="EC" id="3.4.16.4" evidence="5"/>
<keyword evidence="4" id="KW-0472">Membrane</keyword>
<keyword evidence="6" id="KW-1185">Reference proteome</keyword>
<keyword evidence="2 5" id="KW-0378">Hydrolase</keyword>
<dbReference type="NCBIfam" id="TIGR00666">
    <property type="entry name" value="PBP4"/>
    <property type="match status" value="1"/>
</dbReference>
<keyword evidence="5" id="KW-0121">Carboxypeptidase</keyword>
<dbReference type="Proteomes" id="UP001649473">
    <property type="component" value="Chromosome"/>
</dbReference>
<dbReference type="Pfam" id="PF02113">
    <property type="entry name" value="Peptidase_S13"/>
    <property type="match status" value="1"/>
</dbReference>
<evidence type="ECO:0000256" key="4">
    <source>
        <dbReference type="SAM" id="Phobius"/>
    </source>
</evidence>
<reference evidence="6" key="1">
    <citation type="submission" date="2024-08" db="EMBL/GenBank/DDBJ databases">
        <title>Description of the novel species Clavibacter lycopersicum isolated from tomato seeds.</title>
        <authorList>
            <person name="Arizala E.D."/>
            <person name="Dobhal S."/>
            <person name="Alvarez A."/>
            <person name="Arif M."/>
        </authorList>
    </citation>
    <scope>NUCLEOTIDE SEQUENCE [LARGE SCALE GENOMIC DNA]</scope>
    <source>
        <strain evidence="6">A6099</strain>
    </source>
</reference>
<organism evidence="5 6">
    <name type="scientific">Clavibacter seminis</name>
    <dbReference type="NCBI Taxonomy" id="2860285"/>
    <lineage>
        <taxon>Bacteria</taxon>
        <taxon>Bacillati</taxon>
        <taxon>Actinomycetota</taxon>
        <taxon>Actinomycetes</taxon>
        <taxon>Micrococcales</taxon>
        <taxon>Microbacteriaceae</taxon>
        <taxon>Clavibacter</taxon>
    </lineage>
</organism>
<comment type="similarity">
    <text evidence="1">Belongs to the peptidase S13 family.</text>
</comment>
<keyword evidence="4" id="KW-0812">Transmembrane</keyword>
<accession>A0ABY3T9Y1</accession>
<dbReference type="RefSeq" id="WP_167332593.1">
    <property type="nucleotide sequence ID" value="NZ_CP083439.1"/>
</dbReference>
<proteinExistence type="inferred from homology"/>
<feature type="region of interest" description="Disordered" evidence="3">
    <location>
        <begin position="1"/>
        <end position="42"/>
    </location>
</feature>
<name>A0ABY3T9Y1_9MICO</name>
<dbReference type="PANTHER" id="PTHR30023:SF0">
    <property type="entry name" value="PENICILLIN-SENSITIVE CARBOXYPEPTIDASE A"/>
    <property type="match status" value="1"/>
</dbReference>
<dbReference type="InterPro" id="IPR012338">
    <property type="entry name" value="Beta-lactam/transpept-like"/>
</dbReference>
<sequence>MRSPADGPDRARADRTDRDAPTSRGRTRDLARTRDRRRTRSLTAAVAVVALLAAGAVGAGALTGRAGSASASVAATADPTPTPSPTPTQAPPRPAPVDQAARDLRMCSISSLAQDPRLATFEGQVRDVATGRVLFDRNGSTPERTASVMKVITSAAALAALGPDRRIATTVVRGAEPGTVVLVGGGDPTLSRLTSGSSVYPGAPRLSDLAQQVRTAWAADPATAGTPITRIVLDTSLFSGDTWIPSWAASERKAGYSSFMTPLQLDADRADPAAVVSARSEDPLARVGSTFRSMLGGSADVTQGTAPAGAAVLGKVESQPVSSLIQTALINSDNVLAESLARLVSIQVGAGNTQQSLATGIPKALQAYGLDTSTLTIVDGQGLSPDDRVPPSLLAQLMIQVDQRQQALGYLHDGLPVAGRTGTLAGRFTGDSAVARGHIVAKTGWIDTGYTLAGIVDAADGTKLTFAFYAIGNVTGDAKIALDALAAGTYRCGADLGDE</sequence>
<keyword evidence="4" id="KW-1133">Transmembrane helix</keyword>
<feature type="transmembrane region" description="Helical" evidence="4">
    <location>
        <begin position="42"/>
        <end position="62"/>
    </location>
</feature>
<dbReference type="PANTHER" id="PTHR30023">
    <property type="entry name" value="D-ALANYL-D-ALANINE CARBOXYPEPTIDASE"/>
    <property type="match status" value="1"/>
</dbReference>